<dbReference type="EMBL" id="CP066539">
    <property type="protein sequence ID" value="QRL03068.1"/>
    <property type="molecule type" value="Genomic_DNA"/>
</dbReference>
<dbReference type="InterPro" id="IPR029061">
    <property type="entry name" value="THDP-binding"/>
</dbReference>
<dbReference type="GO" id="GO:0003984">
    <property type="term" value="F:acetolactate synthase activity"/>
    <property type="evidence" value="ECO:0007669"/>
    <property type="project" value="TreeGrafter"/>
</dbReference>
<dbReference type="Gene3D" id="3.40.50.1220">
    <property type="entry name" value="TPP-binding domain"/>
    <property type="match status" value="1"/>
</dbReference>
<dbReference type="InterPro" id="IPR045229">
    <property type="entry name" value="TPP_enz"/>
</dbReference>
<dbReference type="SUPFAM" id="SSF52518">
    <property type="entry name" value="Thiamin diphosphate-binding fold (THDP-binding)"/>
    <property type="match status" value="2"/>
</dbReference>
<protein>
    <submittedName>
        <fullName evidence="7">Benzoylformate decarboxylase</fullName>
        <ecNumber evidence="7">4.1.1.7</ecNumber>
    </submittedName>
</protein>
<evidence type="ECO:0000313" key="7">
    <source>
        <dbReference type="EMBL" id="QRL03068.1"/>
    </source>
</evidence>
<dbReference type="EC" id="4.1.1.7" evidence="7"/>
<evidence type="ECO:0000259" key="4">
    <source>
        <dbReference type="Pfam" id="PF00205"/>
    </source>
</evidence>
<dbReference type="CDD" id="cd07035">
    <property type="entry name" value="TPP_PYR_POX_like"/>
    <property type="match status" value="1"/>
</dbReference>
<organism evidence="7 8">
    <name type="scientific">Vreelandella venusta</name>
    <dbReference type="NCBI Taxonomy" id="44935"/>
    <lineage>
        <taxon>Bacteria</taxon>
        <taxon>Pseudomonadati</taxon>
        <taxon>Pseudomonadota</taxon>
        <taxon>Gammaproteobacteria</taxon>
        <taxon>Oceanospirillales</taxon>
        <taxon>Halomonadaceae</taxon>
        <taxon>Vreelandella</taxon>
    </lineage>
</organism>
<dbReference type="AlphaFoldDB" id="A0AAQ0CG69"/>
<evidence type="ECO:0000259" key="6">
    <source>
        <dbReference type="Pfam" id="PF02776"/>
    </source>
</evidence>
<feature type="domain" description="Thiamine pyrophosphate enzyme central" evidence="4">
    <location>
        <begin position="208"/>
        <end position="339"/>
    </location>
</feature>
<dbReference type="CDD" id="cd02002">
    <property type="entry name" value="TPP_BFDC"/>
    <property type="match status" value="1"/>
</dbReference>
<dbReference type="Gene3D" id="3.40.50.970">
    <property type="match status" value="2"/>
</dbReference>
<dbReference type="Proteomes" id="UP000663479">
    <property type="component" value="Chromosome"/>
</dbReference>
<dbReference type="NCBIfam" id="NF005485">
    <property type="entry name" value="PRK07092.1"/>
    <property type="match status" value="1"/>
</dbReference>
<dbReference type="GO" id="GO:0000287">
    <property type="term" value="F:magnesium ion binding"/>
    <property type="evidence" value="ECO:0007669"/>
    <property type="project" value="InterPro"/>
</dbReference>
<dbReference type="SUPFAM" id="SSF52467">
    <property type="entry name" value="DHS-like NAD/FAD-binding domain"/>
    <property type="match status" value="1"/>
</dbReference>
<evidence type="ECO:0000256" key="3">
    <source>
        <dbReference type="RuleBase" id="RU362132"/>
    </source>
</evidence>
<name>A0AAQ0CG69_9GAMM</name>
<dbReference type="InterPro" id="IPR029035">
    <property type="entry name" value="DHS-like_NAD/FAD-binding_dom"/>
</dbReference>
<dbReference type="InterPro" id="IPR000399">
    <property type="entry name" value="TPP-bd_CS"/>
</dbReference>
<dbReference type="PANTHER" id="PTHR18968:SF133">
    <property type="entry name" value="BENZOYLFORMATE DECARBOXYLASE"/>
    <property type="match status" value="1"/>
</dbReference>
<dbReference type="InterPro" id="IPR011766">
    <property type="entry name" value="TPP_enzyme_TPP-bd"/>
</dbReference>
<evidence type="ECO:0000256" key="1">
    <source>
        <dbReference type="ARBA" id="ARBA00007812"/>
    </source>
</evidence>
<dbReference type="PROSITE" id="PS00187">
    <property type="entry name" value="TPP_ENZYMES"/>
    <property type="match status" value="1"/>
</dbReference>
<dbReference type="Pfam" id="PF02775">
    <property type="entry name" value="TPP_enzyme_C"/>
    <property type="match status" value="1"/>
</dbReference>
<dbReference type="InterPro" id="IPR012001">
    <property type="entry name" value="Thiamin_PyroP_enz_TPP-bd_dom"/>
</dbReference>
<dbReference type="GO" id="GO:0050660">
    <property type="term" value="F:flavin adenine dinucleotide binding"/>
    <property type="evidence" value="ECO:0007669"/>
    <property type="project" value="TreeGrafter"/>
</dbReference>
<keyword evidence="7" id="KW-0456">Lyase</keyword>
<evidence type="ECO:0000313" key="8">
    <source>
        <dbReference type="Proteomes" id="UP000663479"/>
    </source>
</evidence>
<dbReference type="GO" id="GO:0030976">
    <property type="term" value="F:thiamine pyrophosphate binding"/>
    <property type="evidence" value="ECO:0007669"/>
    <property type="project" value="InterPro"/>
</dbReference>
<dbReference type="GO" id="GO:0019752">
    <property type="term" value="P:carboxylic acid metabolic process"/>
    <property type="evidence" value="ECO:0007669"/>
    <property type="project" value="UniProtKB-ARBA"/>
</dbReference>
<feature type="domain" description="Thiamine pyrophosphate enzyme N-terminal TPP-binding" evidence="6">
    <location>
        <begin position="18"/>
        <end position="120"/>
    </location>
</feature>
<gene>
    <name evidence="7" type="ORF">JDS37_17615</name>
</gene>
<sequence length="541" mass="58066">MVNKINEIYLVGKQSYKTVKDSVYQMLREHGVNKVFGNPGSNELNFLKDFPEDFDYILCLHEGVAIGMAEGYAQATGLPGFVNLHAAAGTGNAMGALSNSVNSHAPLVVTAGQQARTMVYSDPLLKNSSAVMLPMPLVKDSYEPLSAQEVPHAISRALHLAMSPAKGPVYVSIPYDDWDQPIAHDALHLATRKVTHFGAPSLDELRPLLGALAKASNPVLVLGPEVDALHCNSKAALLADQLHAPVWVAPSAPRCPFPTNHHCFAGILPAGEASLTEKLHGHDLILVLGGPVFRYHQNDPGTLLPENAQLFLVTGDAQEAARAPVGDAIVANVDAVLTCLIEGITDRAGDCPNFRKPVQRAEIDQSQLDSSAIFDIVNAIAPRNTVYLNEATSTIATLWERVGMEEPGSYYFAAAGGLGFAMPAALGVKLAVPERPVVAFIGDGSAHYSISSLWTAARYQIPVIFIIINNSGYGALKWFSQQFKIQNVPGIEIDGVDFIQLSEGYGIAAHRVSTRAEFSHVFDNAIASKVPVLIEATIERM</sequence>
<feature type="domain" description="Thiamine pyrophosphate enzyme TPP-binding" evidence="5">
    <location>
        <begin position="400"/>
        <end position="535"/>
    </location>
</feature>
<accession>A0AAQ0CG69</accession>
<dbReference type="GO" id="GO:0050695">
    <property type="term" value="F:benzoylformate decarboxylase activity"/>
    <property type="evidence" value="ECO:0007669"/>
    <property type="project" value="UniProtKB-EC"/>
</dbReference>
<dbReference type="RefSeq" id="WP_146945437.1">
    <property type="nucleotide sequence ID" value="NZ_BJUL01000038.1"/>
</dbReference>
<evidence type="ECO:0000256" key="2">
    <source>
        <dbReference type="ARBA" id="ARBA00023052"/>
    </source>
</evidence>
<reference evidence="7" key="1">
    <citation type="submission" date="2020-12" db="EMBL/GenBank/DDBJ databases">
        <title>Genome reconstruction of Halomonas venusta strain DSM 4743.</title>
        <authorList>
            <person name="Aguirre-Garrido J.F."/>
            <person name="Hernandez-Soto L.M."/>
            <person name="Martinez-Abarca F."/>
        </authorList>
    </citation>
    <scope>NUCLEOTIDE SEQUENCE</scope>
    <source>
        <strain evidence="7">4743</strain>
    </source>
</reference>
<comment type="similarity">
    <text evidence="1 3">Belongs to the TPP enzyme family.</text>
</comment>
<dbReference type="Pfam" id="PF00205">
    <property type="entry name" value="TPP_enzyme_M"/>
    <property type="match status" value="1"/>
</dbReference>
<proteinExistence type="inferred from homology"/>
<keyword evidence="2 3" id="KW-0786">Thiamine pyrophosphate</keyword>
<dbReference type="PANTHER" id="PTHR18968">
    <property type="entry name" value="THIAMINE PYROPHOSPHATE ENZYMES"/>
    <property type="match status" value="1"/>
</dbReference>
<dbReference type="InterPro" id="IPR012000">
    <property type="entry name" value="Thiamin_PyroP_enz_cen_dom"/>
</dbReference>
<evidence type="ECO:0000259" key="5">
    <source>
        <dbReference type="Pfam" id="PF02775"/>
    </source>
</evidence>
<dbReference type="Pfam" id="PF02776">
    <property type="entry name" value="TPP_enzyme_N"/>
    <property type="match status" value="1"/>
</dbReference>